<feature type="compositionally biased region" description="Polar residues" evidence="1">
    <location>
        <begin position="1"/>
        <end position="27"/>
    </location>
</feature>
<name>A0A1T2KRB6_9GAMM</name>
<evidence type="ECO:0000313" key="2">
    <source>
        <dbReference type="EMBL" id="OOZ35393.1"/>
    </source>
</evidence>
<feature type="compositionally biased region" description="Polar residues" evidence="1">
    <location>
        <begin position="168"/>
        <end position="184"/>
    </location>
</feature>
<evidence type="ECO:0000256" key="1">
    <source>
        <dbReference type="SAM" id="MobiDB-lite"/>
    </source>
</evidence>
<feature type="compositionally biased region" description="Basic and acidic residues" evidence="1">
    <location>
        <begin position="192"/>
        <end position="202"/>
    </location>
</feature>
<reference evidence="2 3" key="1">
    <citation type="submission" date="2016-11" db="EMBL/GenBank/DDBJ databases">
        <title>Mixed transmission modes and dynamic genome evolution in an obligate animal-bacterial symbiosis.</title>
        <authorList>
            <person name="Russell S.L."/>
            <person name="Corbett-Detig R.B."/>
            <person name="Cavanaugh C.M."/>
        </authorList>
    </citation>
    <scope>NUCLEOTIDE SEQUENCE [LARGE SCALE GENOMIC DNA]</scope>
    <source>
        <strain evidence="2">Se-Cadez</strain>
    </source>
</reference>
<feature type="compositionally biased region" description="Basic and acidic residues" evidence="1">
    <location>
        <begin position="60"/>
        <end position="70"/>
    </location>
</feature>
<feature type="region of interest" description="Disordered" evidence="1">
    <location>
        <begin position="161"/>
        <end position="202"/>
    </location>
</feature>
<dbReference type="AlphaFoldDB" id="A0A1T2KRB6"/>
<accession>A0A1T2KRB6</accession>
<comment type="caution">
    <text evidence="2">The sequence shown here is derived from an EMBL/GenBank/DDBJ whole genome shotgun (WGS) entry which is preliminary data.</text>
</comment>
<proteinExistence type="predicted"/>
<dbReference type="InterPro" id="IPR021973">
    <property type="entry name" value="SprA-related"/>
</dbReference>
<dbReference type="EMBL" id="MPRJ01000093">
    <property type="protein sequence ID" value="OOZ35393.1"/>
    <property type="molecule type" value="Genomic_DNA"/>
</dbReference>
<dbReference type="RefSeq" id="WP_078488123.1">
    <property type="nucleotide sequence ID" value="NZ_MPRJ01000093.1"/>
</dbReference>
<sequence>MEITSLTLHPYQGQLSNSTGKGTAQENSKGKTATEETGNGLEKERLTTQEQTQVRKLQRRDREARAHEQAHIAAGGGVVRGGASFQYTRGPDGKLYAAGGEVAIDTSGVRGNPQATALKAETIKRAALAPANPSSQDLQVAAAATLMAATARAEIRVEAREELKEATEANSPGTPGNSLQQKLSESGALEDEEKRGAIDTFV</sequence>
<feature type="region of interest" description="Disordered" evidence="1">
    <location>
        <begin position="1"/>
        <end position="70"/>
    </location>
</feature>
<keyword evidence="3" id="KW-1185">Reference proteome</keyword>
<gene>
    <name evidence="2" type="ORF">BOW51_11355</name>
</gene>
<protein>
    <recommendedName>
        <fullName evidence="4">SprA-related family protein</fullName>
    </recommendedName>
</protein>
<evidence type="ECO:0000313" key="3">
    <source>
        <dbReference type="Proteomes" id="UP000190896"/>
    </source>
</evidence>
<dbReference type="OrthoDB" id="9812722at2"/>
<organism evidence="2 3">
    <name type="scientific">Solemya velesiana gill symbiont</name>
    <dbReference type="NCBI Taxonomy" id="1918948"/>
    <lineage>
        <taxon>Bacteria</taxon>
        <taxon>Pseudomonadati</taxon>
        <taxon>Pseudomonadota</taxon>
        <taxon>Gammaproteobacteria</taxon>
        <taxon>sulfur-oxidizing symbionts</taxon>
    </lineage>
</organism>
<dbReference type="Proteomes" id="UP000190896">
    <property type="component" value="Unassembled WGS sequence"/>
</dbReference>
<dbReference type="Pfam" id="PF12118">
    <property type="entry name" value="SprA-related"/>
    <property type="match status" value="1"/>
</dbReference>
<evidence type="ECO:0008006" key="4">
    <source>
        <dbReference type="Google" id="ProtNLM"/>
    </source>
</evidence>